<dbReference type="EMBL" id="SRLD01000009">
    <property type="protein sequence ID" value="TGE17806.1"/>
    <property type="molecule type" value="Genomic_DNA"/>
</dbReference>
<evidence type="ECO:0000313" key="2">
    <source>
        <dbReference type="Proteomes" id="UP000297739"/>
    </source>
</evidence>
<dbReference type="Proteomes" id="UP000297739">
    <property type="component" value="Unassembled WGS sequence"/>
</dbReference>
<dbReference type="AlphaFoldDB" id="A0A4Z0PP93"/>
<accession>A0A4Z0PP93</accession>
<dbReference type="RefSeq" id="WP_135496883.1">
    <property type="nucleotide sequence ID" value="NZ_SRLD01000009.1"/>
</dbReference>
<dbReference type="OrthoDB" id="887131at2"/>
<protein>
    <submittedName>
        <fullName evidence="1">Uncharacterized protein</fullName>
    </submittedName>
</protein>
<organism evidence="1 2">
    <name type="scientific">Hymenobacter elongatus</name>
    <dbReference type="NCBI Taxonomy" id="877208"/>
    <lineage>
        <taxon>Bacteria</taxon>
        <taxon>Pseudomonadati</taxon>
        <taxon>Bacteroidota</taxon>
        <taxon>Cytophagia</taxon>
        <taxon>Cytophagales</taxon>
        <taxon>Hymenobacteraceae</taxon>
        <taxon>Hymenobacter</taxon>
    </lineage>
</organism>
<reference evidence="1 2" key="1">
    <citation type="submission" date="2019-04" db="EMBL/GenBank/DDBJ databases">
        <authorList>
            <person name="Feng G."/>
            <person name="Zhang J."/>
            <person name="Zhu H."/>
        </authorList>
    </citation>
    <scope>NUCLEOTIDE SEQUENCE [LARGE SCALE GENOMIC DNA]</scope>
    <source>
        <strain evidence="1 2">JCM 17223</strain>
    </source>
</reference>
<gene>
    <name evidence="1" type="ORF">E5J99_06330</name>
</gene>
<name>A0A4Z0PP93_9BACT</name>
<sequence length="71" mass="7798">MPYSSPVAMDPTRNPAADTDFDFDAWVRWQHLTHAWHSVSAARRKATRHIAPVSAAVPPAPEEAALLPVPN</sequence>
<comment type="caution">
    <text evidence="1">The sequence shown here is derived from an EMBL/GenBank/DDBJ whole genome shotgun (WGS) entry which is preliminary data.</text>
</comment>
<keyword evidence="2" id="KW-1185">Reference proteome</keyword>
<proteinExistence type="predicted"/>
<evidence type="ECO:0000313" key="1">
    <source>
        <dbReference type="EMBL" id="TGE17806.1"/>
    </source>
</evidence>